<dbReference type="EnsemblPlants" id="KEH25751">
    <property type="protein sequence ID" value="KEH25751"/>
    <property type="gene ID" value="MTR_6g033995"/>
</dbReference>
<sequence length="66" mass="7153">MTGNCENYAIGIDLGTTRSCVAVYMPDHDRVDIIGTTLSSVSFTDTEKIIGGFSRNATKTVYGKIF</sequence>
<protein>
    <submittedName>
        <fullName evidence="4">Heat shock cognate 70 kDa protein</fullName>
    </submittedName>
</protein>
<dbReference type="Gene3D" id="3.30.420.40">
    <property type="match status" value="1"/>
</dbReference>
<dbReference type="Pfam" id="PF00012">
    <property type="entry name" value="HSP70"/>
    <property type="match status" value="1"/>
</dbReference>
<accession>A0A072U8N8</accession>
<reference evidence="4 6" key="1">
    <citation type="journal article" date="2011" name="Nature">
        <title>The Medicago genome provides insight into the evolution of rhizobial symbioses.</title>
        <authorList>
            <person name="Young N.D."/>
            <person name="Debelle F."/>
            <person name="Oldroyd G.E."/>
            <person name="Geurts R."/>
            <person name="Cannon S.B."/>
            <person name="Udvardi M.K."/>
            <person name="Benedito V.A."/>
            <person name="Mayer K.F."/>
            <person name="Gouzy J."/>
            <person name="Schoof H."/>
            <person name="Van de Peer Y."/>
            <person name="Proost S."/>
            <person name="Cook D.R."/>
            <person name="Meyers B.C."/>
            <person name="Spannagl M."/>
            <person name="Cheung F."/>
            <person name="De Mita S."/>
            <person name="Krishnakumar V."/>
            <person name="Gundlach H."/>
            <person name="Zhou S."/>
            <person name="Mudge J."/>
            <person name="Bharti A.K."/>
            <person name="Murray J.D."/>
            <person name="Naoumkina M.A."/>
            <person name="Rosen B."/>
            <person name="Silverstein K.A."/>
            <person name="Tang H."/>
            <person name="Rombauts S."/>
            <person name="Zhao P.X."/>
            <person name="Zhou P."/>
            <person name="Barbe V."/>
            <person name="Bardou P."/>
            <person name="Bechner M."/>
            <person name="Bellec A."/>
            <person name="Berger A."/>
            <person name="Berges H."/>
            <person name="Bidwell S."/>
            <person name="Bisseling T."/>
            <person name="Choisne N."/>
            <person name="Couloux A."/>
            <person name="Denny R."/>
            <person name="Deshpande S."/>
            <person name="Dai X."/>
            <person name="Doyle J.J."/>
            <person name="Dudez A.M."/>
            <person name="Farmer A.D."/>
            <person name="Fouteau S."/>
            <person name="Franken C."/>
            <person name="Gibelin C."/>
            <person name="Gish J."/>
            <person name="Goldstein S."/>
            <person name="Gonzalez A.J."/>
            <person name="Green P.J."/>
            <person name="Hallab A."/>
            <person name="Hartog M."/>
            <person name="Hua A."/>
            <person name="Humphray S.J."/>
            <person name="Jeong D.H."/>
            <person name="Jing Y."/>
            <person name="Jocker A."/>
            <person name="Kenton S.M."/>
            <person name="Kim D.J."/>
            <person name="Klee K."/>
            <person name="Lai H."/>
            <person name="Lang C."/>
            <person name="Lin S."/>
            <person name="Macmil S.L."/>
            <person name="Magdelenat G."/>
            <person name="Matthews L."/>
            <person name="McCorrison J."/>
            <person name="Monaghan E.L."/>
            <person name="Mun J.H."/>
            <person name="Najar F.Z."/>
            <person name="Nicholson C."/>
            <person name="Noirot C."/>
            <person name="O'Bleness M."/>
            <person name="Paule C.R."/>
            <person name="Poulain J."/>
            <person name="Prion F."/>
            <person name="Qin B."/>
            <person name="Qu C."/>
            <person name="Retzel E.F."/>
            <person name="Riddle C."/>
            <person name="Sallet E."/>
            <person name="Samain S."/>
            <person name="Samson N."/>
            <person name="Sanders I."/>
            <person name="Saurat O."/>
            <person name="Scarpelli C."/>
            <person name="Schiex T."/>
            <person name="Segurens B."/>
            <person name="Severin A.J."/>
            <person name="Sherrier D.J."/>
            <person name="Shi R."/>
            <person name="Sims S."/>
            <person name="Singer S.R."/>
            <person name="Sinharoy S."/>
            <person name="Sterck L."/>
            <person name="Viollet A."/>
            <person name="Wang B.B."/>
            <person name="Wang K."/>
            <person name="Wang M."/>
            <person name="Wang X."/>
            <person name="Warfsmann J."/>
            <person name="Weissenbach J."/>
            <person name="White D.D."/>
            <person name="White J.D."/>
            <person name="Wiley G.B."/>
            <person name="Wincker P."/>
            <person name="Xing Y."/>
            <person name="Yang L."/>
            <person name="Yao Z."/>
            <person name="Ying F."/>
            <person name="Zhai J."/>
            <person name="Zhou L."/>
            <person name="Zuber A."/>
            <person name="Denarie J."/>
            <person name="Dixon R.A."/>
            <person name="May G.D."/>
            <person name="Schwartz D.C."/>
            <person name="Rogers J."/>
            <person name="Quetier F."/>
            <person name="Town C.D."/>
            <person name="Roe B.A."/>
        </authorList>
    </citation>
    <scope>NUCLEOTIDE SEQUENCE [LARGE SCALE GENOMIC DNA]</scope>
    <source>
        <strain evidence="4">A17</strain>
        <strain evidence="5 6">cv. Jemalong A17</strain>
    </source>
</reference>
<dbReference type="InterPro" id="IPR013126">
    <property type="entry name" value="Hsp_70_fam"/>
</dbReference>
<comment type="similarity">
    <text evidence="1">Belongs to the heat shock protein 70 family.</text>
</comment>
<dbReference type="STRING" id="3880.A0A072U8N8"/>
<dbReference type="AlphaFoldDB" id="A0A072U8N8"/>
<dbReference type="InterPro" id="IPR018181">
    <property type="entry name" value="Heat_shock_70_CS"/>
</dbReference>
<dbReference type="GO" id="GO:0005524">
    <property type="term" value="F:ATP binding"/>
    <property type="evidence" value="ECO:0007669"/>
    <property type="project" value="UniProtKB-KW"/>
</dbReference>
<evidence type="ECO:0000313" key="4">
    <source>
        <dbReference type="EMBL" id="KEH25751.1"/>
    </source>
</evidence>
<keyword evidence="3" id="KW-0067">ATP-binding</keyword>
<dbReference type="SUPFAM" id="SSF53067">
    <property type="entry name" value="Actin-like ATPase domain"/>
    <property type="match status" value="1"/>
</dbReference>
<keyword evidence="4" id="KW-0346">Stress response</keyword>
<keyword evidence="2" id="KW-0547">Nucleotide-binding</keyword>
<evidence type="ECO:0000313" key="5">
    <source>
        <dbReference type="EnsemblPlants" id="KEH25751"/>
    </source>
</evidence>
<keyword evidence="6" id="KW-1185">Reference proteome</keyword>
<dbReference type="FunFam" id="3.30.420.40:FF:000028">
    <property type="entry name" value="heat shock 70 kDa protein-like"/>
    <property type="match status" value="1"/>
</dbReference>
<dbReference type="GO" id="GO:0140662">
    <property type="term" value="F:ATP-dependent protein folding chaperone"/>
    <property type="evidence" value="ECO:0007669"/>
    <property type="project" value="InterPro"/>
</dbReference>
<dbReference type="Proteomes" id="UP000002051">
    <property type="component" value="Chromosome 6"/>
</dbReference>
<evidence type="ECO:0000256" key="2">
    <source>
        <dbReference type="ARBA" id="ARBA00022741"/>
    </source>
</evidence>
<evidence type="ECO:0000313" key="6">
    <source>
        <dbReference type="Proteomes" id="UP000002051"/>
    </source>
</evidence>
<evidence type="ECO:0000256" key="3">
    <source>
        <dbReference type="ARBA" id="ARBA00022840"/>
    </source>
</evidence>
<dbReference type="HOGENOM" id="CLU_005965_11_3_1"/>
<reference evidence="5" key="3">
    <citation type="submission" date="2015-04" db="UniProtKB">
        <authorList>
            <consortium name="EnsemblPlants"/>
        </authorList>
    </citation>
    <scope>IDENTIFICATION</scope>
    <source>
        <strain evidence="5">cv. Jemalong A17</strain>
    </source>
</reference>
<dbReference type="EMBL" id="CM001222">
    <property type="protein sequence ID" value="KEH25751.1"/>
    <property type="molecule type" value="Genomic_DNA"/>
</dbReference>
<proteinExistence type="inferred from homology"/>
<reference evidence="4 6" key="2">
    <citation type="journal article" date="2014" name="BMC Genomics">
        <title>An improved genome release (version Mt4.0) for the model legume Medicago truncatula.</title>
        <authorList>
            <person name="Tang H."/>
            <person name="Krishnakumar V."/>
            <person name="Bidwell S."/>
            <person name="Rosen B."/>
            <person name="Chan A."/>
            <person name="Zhou S."/>
            <person name="Gentzbittel L."/>
            <person name="Childs K.L."/>
            <person name="Yandell M."/>
            <person name="Gundlach H."/>
            <person name="Mayer K.F."/>
            <person name="Schwartz D.C."/>
            <person name="Town C.D."/>
        </authorList>
    </citation>
    <scope>GENOME REANNOTATION</scope>
    <source>
        <strain evidence="4">A17</strain>
        <strain evidence="5 6">cv. Jemalong A17</strain>
    </source>
</reference>
<evidence type="ECO:0000256" key="1">
    <source>
        <dbReference type="ARBA" id="ARBA00007381"/>
    </source>
</evidence>
<dbReference type="PROSITE" id="PS00297">
    <property type="entry name" value="HSP70_1"/>
    <property type="match status" value="1"/>
</dbReference>
<dbReference type="InterPro" id="IPR043129">
    <property type="entry name" value="ATPase_NBD"/>
</dbReference>
<gene>
    <name evidence="4" type="ordered locus">MTR_6g033995</name>
</gene>
<organism evidence="4 6">
    <name type="scientific">Medicago truncatula</name>
    <name type="common">Barrel medic</name>
    <name type="synonym">Medicago tribuloides</name>
    <dbReference type="NCBI Taxonomy" id="3880"/>
    <lineage>
        <taxon>Eukaryota</taxon>
        <taxon>Viridiplantae</taxon>
        <taxon>Streptophyta</taxon>
        <taxon>Embryophyta</taxon>
        <taxon>Tracheophyta</taxon>
        <taxon>Spermatophyta</taxon>
        <taxon>Magnoliopsida</taxon>
        <taxon>eudicotyledons</taxon>
        <taxon>Gunneridae</taxon>
        <taxon>Pentapetalae</taxon>
        <taxon>rosids</taxon>
        <taxon>fabids</taxon>
        <taxon>Fabales</taxon>
        <taxon>Fabaceae</taxon>
        <taxon>Papilionoideae</taxon>
        <taxon>50 kb inversion clade</taxon>
        <taxon>NPAAA clade</taxon>
        <taxon>Hologalegina</taxon>
        <taxon>IRL clade</taxon>
        <taxon>Trifolieae</taxon>
        <taxon>Medicago</taxon>
    </lineage>
</organism>
<name>A0A072U8N8_MEDTR</name>